<keyword evidence="3" id="KW-0813">Transport</keyword>
<keyword evidence="4" id="KW-0762">Sugar transport</keyword>
<feature type="transmembrane region" description="Helical" evidence="10">
    <location>
        <begin position="372"/>
        <end position="392"/>
    </location>
</feature>
<name>A0A914D2A5_9BILA</name>
<proteinExistence type="inferred from homology"/>
<dbReference type="NCBIfam" id="TIGR00803">
    <property type="entry name" value="nst"/>
    <property type="match status" value="2"/>
</dbReference>
<dbReference type="GO" id="GO:0000139">
    <property type="term" value="C:Golgi membrane"/>
    <property type="evidence" value="ECO:0007669"/>
    <property type="project" value="UniProtKB-SubCell"/>
</dbReference>
<feature type="region of interest" description="Disordered" evidence="9">
    <location>
        <begin position="1"/>
        <end position="28"/>
    </location>
</feature>
<keyword evidence="6 10" id="KW-1133">Transmembrane helix</keyword>
<dbReference type="Proteomes" id="UP000887540">
    <property type="component" value="Unplaced"/>
</dbReference>
<reference evidence="12" key="1">
    <citation type="submission" date="2022-11" db="UniProtKB">
        <authorList>
            <consortium name="WormBaseParasite"/>
        </authorList>
    </citation>
    <scope>IDENTIFICATION</scope>
</reference>
<protein>
    <submittedName>
        <fullName evidence="12">UDP-galactose transporter</fullName>
    </submittedName>
</protein>
<dbReference type="AlphaFoldDB" id="A0A914D2A5"/>
<evidence type="ECO:0000256" key="10">
    <source>
        <dbReference type="SAM" id="Phobius"/>
    </source>
</evidence>
<dbReference type="InterPro" id="IPR037185">
    <property type="entry name" value="EmrE-like"/>
</dbReference>
<dbReference type="PANTHER" id="PTHR10231">
    <property type="entry name" value="NUCLEOTIDE-SUGAR TRANSMEMBRANE TRANSPORTER"/>
    <property type="match status" value="1"/>
</dbReference>
<dbReference type="Pfam" id="PF04142">
    <property type="entry name" value="Nuc_sug_transp"/>
    <property type="match status" value="1"/>
</dbReference>
<evidence type="ECO:0000256" key="7">
    <source>
        <dbReference type="ARBA" id="ARBA00023034"/>
    </source>
</evidence>
<accession>A0A914D2A5</accession>
<keyword evidence="11" id="KW-1185">Reference proteome</keyword>
<comment type="similarity">
    <text evidence="2">Belongs to the nucleotide-sugar transporter family. SLC35A subfamily.</text>
</comment>
<evidence type="ECO:0000313" key="11">
    <source>
        <dbReference type="Proteomes" id="UP000887540"/>
    </source>
</evidence>
<evidence type="ECO:0000313" key="12">
    <source>
        <dbReference type="WBParaSite" id="ACRNAN_scaffold1777.g21196.t1"/>
    </source>
</evidence>
<evidence type="ECO:0000256" key="6">
    <source>
        <dbReference type="ARBA" id="ARBA00022989"/>
    </source>
</evidence>
<evidence type="ECO:0000256" key="9">
    <source>
        <dbReference type="SAM" id="MobiDB-lite"/>
    </source>
</evidence>
<dbReference type="WBParaSite" id="ACRNAN_scaffold1777.g21196.t1">
    <property type="protein sequence ID" value="ACRNAN_scaffold1777.g21196.t1"/>
    <property type="gene ID" value="ACRNAN_scaffold1777.g21196"/>
</dbReference>
<feature type="transmembrane region" description="Helical" evidence="10">
    <location>
        <begin position="121"/>
        <end position="139"/>
    </location>
</feature>
<sequence length="432" mass="47493">MVAEASDEKKSLHNEGKNGHVVDEKKEGNESKASKFDFGKWLKYVSLVVLVVQNAGQVLSMRYATTRDGPAFLKTVAVFWNEVIKLVASLILFAISTGNLNETLKSLKHHFISKPLDTIKVGVPAFIYTIQNFLLYVAVENLDAGTYMVTYQMKILTTAMFTLIMLKRKLSIWQWVSLCILIAGVAIVQFNAKRSSNEIAALALNNTIDSFDDNATDFLATTSNYPQVTTTVLAATTDAAQKGLKGNPVIGFLAVVTACFLSGFAGIYFEKILKGSNVSLWLRNFQLAVLSIPIGLVVIMIKDHKSVMKDGFMQGFDWVVWGVVLLQALGGLIVAVVIKYADNILKGFATSIAIVVSSVASIFLFAVYPKELFILGAALVIIAVVIYGTFPYKAKYVQAPMIEMEETKAPEDLGETEEDKINEEDKDKIQNP</sequence>
<feature type="transmembrane region" description="Helical" evidence="10">
    <location>
        <begin position="249"/>
        <end position="269"/>
    </location>
</feature>
<dbReference type="FunFam" id="1.10.3730.20:FF:000037">
    <property type="entry name" value="Nucleotide Sugar TransPorter family"/>
    <property type="match status" value="1"/>
</dbReference>
<dbReference type="PIRSF" id="PIRSF005799">
    <property type="entry name" value="UDP-gal_transpt"/>
    <property type="match status" value="1"/>
</dbReference>
<comment type="subcellular location">
    <subcellularLocation>
        <location evidence="1">Golgi apparatus membrane</location>
        <topology evidence="1">Multi-pass membrane protein</topology>
    </subcellularLocation>
</comment>
<keyword evidence="8 10" id="KW-0472">Membrane</keyword>
<evidence type="ECO:0000256" key="2">
    <source>
        <dbReference type="ARBA" id="ARBA00009976"/>
    </source>
</evidence>
<keyword evidence="7" id="KW-0333">Golgi apparatus</keyword>
<dbReference type="InterPro" id="IPR007271">
    <property type="entry name" value="Nuc_sug_transpt"/>
</dbReference>
<feature type="transmembrane region" description="Helical" evidence="10">
    <location>
        <begin position="83"/>
        <end position="100"/>
    </location>
</feature>
<feature type="transmembrane region" description="Helical" evidence="10">
    <location>
        <begin position="348"/>
        <end position="366"/>
    </location>
</feature>
<evidence type="ECO:0000256" key="3">
    <source>
        <dbReference type="ARBA" id="ARBA00022448"/>
    </source>
</evidence>
<keyword evidence="5 10" id="KW-0812">Transmembrane</keyword>
<dbReference type="SUPFAM" id="SSF103481">
    <property type="entry name" value="Multidrug resistance efflux transporter EmrE"/>
    <property type="match status" value="1"/>
</dbReference>
<feature type="transmembrane region" description="Helical" evidence="10">
    <location>
        <begin position="173"/>
        <end position="192"/>
    </location>
</feature>
<evidence type="ECO:0000256" key="1">
    <source>
        <dbReference type="ARBA" id="ARBA00004653"/>
    </source>
</evidence>
<evidence type="ECO:0000256" key="8">
    <source>
        <dbReference type="ARBA" id="ARBA00023136"/>
    </source>
</evidence>
<feature type="transmembrane region" description="Helical" evidence="10">
    <location>
        <begin position="281"/>
        <end position="301"/>
    </location>
</feature>
<evidence type="ECO:0000256" key="5">
    <source>
        <dbReference type="ARBA" id="ARBA00022692"/>
    </source>
</evidence>
<evidence type="ECO:0000256" key="4">
    <source>
        <dbReference type="ARBA" id="ARBA00022597"/>
    </source>
</evidence>
<feature type="region of interest" description="Disordered" evidence="9">
    <location>
        <begin position="407"/>
        <end position="432"/>
    </location>
</feature>
<feature type="compositionally biased region" description="Acidic residues" evidence="9">
    <location>
        <begin position="412"/>
        <end position="422"/>
    </location>
</feature>
<feature type="compositionally biased region" description="Basic and acidic residues" evidence="9">
    <location>
        <begin position="423"/>
        <end position="432"/>
    </location>
</feature>
<organism evidence="11 12">
    <name type="scientific">Acrobeloides nanus</name>
    <dbReference type="NCBI Taxonomy" id="290746"/>
    <lineage>
        <taxon>Eukaryota</taxon>
        <taxon>Metazoa</taxon>
        <taxon>Ecdysozoa</taxon>
        <taxon>Nematoda</taxon>
        <taxon>Chromadorea</taxon>
        <taxon>Rhabditida</taxon>
        <taxon>Tylenchina</taxon>
        <taxon>Cephalobomorpha</taxon>
        <taxon>Cephaloboidea</taxon>
        <taxon>Cephalobidae</taxon>
        <taxon>Acrobeloides</taxon>
    </lineage>
</organism>
<dbReference type="GO" id="GO:0015165">
    <property type="term" value="F:pyrimidine nucleotide-sugar transmembrane transporter activity"/>
    <property type="evidence" value="ECO:0007669"/>
    <property type="project" value="InterPro"/>
</dbReference>
<feature type="transmembrane region" description="Helical" evidence="10">
    <location>
        <begin position="321"/>
        <end position="341"/>
    </location>
</feature>